<dbReference type="GO" id="GO:0005975">
    <property type="term" value="P:carbohydrate metabolic process"/>
    <property type="evidence" value="ECO:0007669"/>
    <property type="project" value="InterPro"/>
</dbReference>
<reference evidence="7" key="2">
    <citation type="journal article" date="2021" name="PeerJ">
        <title>Extensive microbial diversity within the chicken gut microbiome revealed by metagenomics and culture.</title>
        <authorList>
            <person name="Gilroy R."/>
            <person name="Ravi A."/>
            <person name="Getino M."/>
            <person name="Pursley I."/>
            <person name="Horton D.L."/>
            <person name="Alikhan N.F."/>
            <person name="Baker D."/>
            <person name="Gharbi K."/>
            <person name="Hall N."/>
            <person name="Watson M."/>
            <person name="Adriaenssens E.M."/>
            <person name="Foster-Nyarko E."/>
            <person name="Jarju S."/>
            <person name="Secka A."/>
            <person name="Antonio M."/>
            <person name="Oren A."/>
            <person name="Chaudhuri R.R."/>
            <person name="La Ragione R."/>
            <person name="Hildebrand F."/>
            <person name="Pallen M.J."/>
        </authorList>
    </citation>
    <scope>NUCLEOTIDE SEQUENCE</scope>
    <source>
        <strain evidence="7">USAMLcec3-3695</strain>
    </source>
</reference>
<evidence type="ECO:0000313" key="8">
    <source>
        <dbReference type="Proteomes" id="UP000824109"/>
    </source>
</evidence>
<dbReference type="CDD" id="cd09001">
    <property type="entry name" value="GH43_FsAxh1-like"/>
    <property type="match status" value="1"/>
</dbReference>
<accession>A0A9D1MDJ8</accession>
<dbReference type="EMBL" id="DVNB01000106">
    <property type="protein sequence ID" value="HIU58200.1"/>
    <property type="molecule type" value="Genomic_DNA"/>
</dbReference>
<dbReference type="SUPFAM" id="SSF53474">
    <property type="entry name" value="alpha/beta-Hydrolases"/>
    <property type="match status" value="1"/>
</dbReference>
<dbReference type="InterPro" id="IPR013320">
    <property type="entry name" value="ConA-like_dom_sf"/>
</dbReference>
<evidence type="ECO:0000256" key="3">
    <source>
        <dbReference type="ARBA" id="ARBA00023295"/>
    </source>
</evidence>
<feature type="domain" description="CBM-cenC" evidence="5">
    <location>
        <begin position="766"/>
        <end position="899"/>
    </location>
</feature>
<comment type="caution">
    <text evidence="7">The sequence shown here is derived from an EMBL/GenBank/DDBJ whole genome shotgun (WGS) entry which is preliminary data.</text>
</comment>
<dbReference type="Pfam" id="PF00756">
    <property type="entry name" value="Esterase"/>
    <property type="match status" value="1"/>
</dbReference>
<protein>
    <submittedName>
        <fullName evidence="7">Carbohydrate binding domain-containing protein</fullName>
    </submittedName>
</protein>
<dbReference type="Pfam" id="PF02018">
    <property type="entry name" value="CBM_4_9"/>
    <property type="match status" value="2"/>
</dbReference>
<dbReference type="SUPFAM" id="SSF49785">
    <property type="entry name" value="Galactose-binding domain-like"/>
    <property type="match status" value="3"/>
</dbReference>
<organism evidence="7 8">
    <name type="scientific">Candidatus Ornithomonoglobus merdipullorum</name>
    <dbReference type="NCBI Taxonomy" id="2840895"/>
    <lineage>
        <taxon>Bacteria</taxon>
        <taxon>Bacillati</taxon>
        <taxon>Bacillota</taxon>
        <taxon>Clostridia</taxon>
        <taxon>Candidatus Ornithomonoglobus</taxon>
    </lineage>
</organism>
<dbReference type="InterPro" id="IPR003305">
    <property type="entry name" value="CenC_carb-bd"/>
</dbReference>
<evidence type="ECO:0000256" key="1">
    <source>
        <dbReference type="ARBA" id="ARBA00009865"/>
    </source>
</evidence>
<evidence type="ECO:0000259" key="5">
    <source>
        <dbReference type="Pfam" id="PF02018"/>
    </source>
</evidence>
<dbReference type="InterPro" id="IPR000801">
    <property type="entry name" value="Esterase-like"/>
</dbReference>
<dbReference type="InterPro" id="IPR008979">
    <property type="entry name" value="Galactose-bd-like_sf"/>
</dbReference>
<dbReference type="Pfam" id="PF17851">
    <property type="entry name" value="GH43_C2"/>
    <property type="match status" value="1"/>
</dbReference>
<name>A0A9D1MDJ8_9FIRM</name>
<dbReference type="Proteomes" id="UP000824109">
    <property type="component" value="Unassembled WGS sequence"/>
</dbReference>
<proteinExistence type="inferred from homology"/>
<dbReference type="InterPro" id="IPR023296">
    <property type="entry name" value="Glyco_hydro_beta-prop_sf"/>
</dbReference>
<dbReference type="InterPro" id="IPR041542">
    <property type="entry name" value="GH43_C2"/>
</dbReference>
<keyword evidence="4" id="KW-0732">Signal</keyword>
<dbReference type="Gene3D" id="3.40.50.1820">
    <property type="entry name" value="alpha/beta hydrolase"/>
    <property type="match status" value="1"/>
</dbReference>
<dbReference type="GO" id="GO:0004553">
    <property type="term" value="F:hydrolase activity, hydrolyzing O-glycosyl compounds"/>
    <property type="evidence" value="ECO:0007669"/>
    <property type="project" value="InterPro"/>
</dbReference>
<dbReference type="Gene3D" id="2.60.120.200">
    <property type="match status" value="1"/>
</dbReference>
<evidence type="ECO:0000256" key="4">
    <source>
        <dbReference type="SAM" id="SignalP"/>
    </source>
</evidence>
<comment type="similarity">
    <text evidence="1">Belongs to the glycosyl hydrolase 43 family.</text>
</comment>
<evidence type="ECO:0000313" key="7">
    <source>
        <dbReference type="EMBL" id="HIU58200.1"/>
    </source>
</evidence>
<keyword evidence="3" id="KW-0326">Glycosidase</keyword>
<dbReference type="PANTHER" id="PTHR42812">
    <property type="entry name" value="BETA-XYLOSIDASE"/>
    <property type="match status" value="1"/>
</dbReference>
<dbReference type="InterPro" id="IPR051795">
    <property type="entry name" value="Glycosyl_Hydrlase_43"/>
</dbReference>
<feature type="signal peptide" evidence="4">
    <location>
        <begin position="1"/>
        <end position="24"/>
    </location>
</feature>
<dbReference type="Pfam" id="PF04616">
    <property type="entry name" value="Glyco_hydro_43"/>
    <property type="match status" value="1"/>
</dbReference>
<dbReference type="InterPro" id="IPR006710">
    <property type="entry name" value="Glyco_hydro_43"/>
</dbReference>
<feature type="domain" description="Beta-xylosidase C-terminal Concanavalin A-like" evidence="6">
    <location>
        <begin position="937"/>
        <end position="1137"/>
    </location>
</feature>
<reference evidence="7" key="1">
    <citation type="submission" date="2020-10" db="EMBL/GenBank/DDBJ databases">
        <authorList>
            <person name="Gilroy R."/>
        </authorList>
    </citation>
    <scope>NUCLEOTIDE SEQUENCE</scope>
    <source>
        <strain evidence="7">USAMLcec3-3695</strain>
    </source>
</reference>
<dbReference type="SUPFAM" id="SSF49899">
    <property type="entry name" value="Concanavalin A-like lectins/glucanases"/>
    <property type="match status" value="1"/>
</dbReference>
<dbReference type="SUPFAM" id="SSF75005">
    <property type="entry name" value="Arabinanase/levansucrase/invertase"/>
    <property type="match status" value="1"/>
</dbReference>
<dbReference type="PANTHER" id="PTHR42812:SF12">
    <property type="entry name" value="BETA-XYLOSIDASE-RELATED"/>
    <property type="match status" value="1"/>
</dbReference>
<evidence type="ECO:0000256" key="2">
    <source>
        <dbReference type="ARBA" id="ARBA00022801"/>
    </source>
</evidence>
<gene>
    <name evidence="7" type="ORF">IAA61_10400</name>
</gene>
<sequence>MLKKIIKTAVPAMLALAVTVSSFAEVSVMAYYKDTNGTSNDNGDGTYTNPVMNTDVADPDVICAPGPDGKEAYYMVSTAMQYSPGCPIMKSTDLVNWETVNYLYDSLDYDSDALSLRNGQQAYGNGQWATSIRYNEATKMFFILTFSYTTGTTQVYTSYDVENGPWKKSEFRVFHDPSIFIDTDGRIYVYYGQNSLYCKELIEEDGYLYLKEEENDPDNAGVNVIPDMGDFEVPDTIYKDAEPPTEFYIKGEGTHAYKIDGKYYLISITWPTGKVWPDRDEYWKRGEICFRSIPDENGEHHPYGPFEGMLIMNQTADFDGYIGGGGVGQGGMTNAIGGSNRSSEGNWYGIIFQDRGAVGRCPLLVNVDWNTPGYEGWPMMSAAETGTIPADSGEKSEIKSLTKPDEFNNGDKINYAPIMTAEPEIELTEARAAEPAVISAVYAYQDENGQEQRIPIGNVTNDGSGWSELSGSFTTGSTLTYGRIEISGGDPDVDFYLDDASLRDAEETEYLQNGEMSGNDGESPWWWGPTSVWDNAAGGNVDTSSIVTDLSEFHSAAPSMYVYGRESEQAGAMQYINGDGDNPIAPETEYDFSVWVKAVPPEPSEPDPDSGYVENGEYIINGSMEDVYEGHPSYWDAHGNAVVTADETEFTDGTIGLKVSGRASAEDGVMQYVSADFKAGREYRLTFNVKTDEADTVKAVLLSNYSTEIPIVSGSTAAGEWTELSSVFTAPDDFDGGYIKFITENTAADFYMDEASMPMLTDLGTQLIVNGGFETEIAPWVPRYNNGTGLELSAEAAEGSGSLYVTGRTQTGDGPMYDVTGKIDRQREYKVRAMVRYDEGPDTKTFNLTMEHVNDNGDMGWYVLGSVEAVRGEWCEITGTAVIDDSIGVKENRLYFETTYNSPADPENDLMDFYVDAVSVVELPAEEWVSREEGEHEYNGSNLDLVWQWNHNPDNRYWSLTEREGYLRLKTGSVVENIQQARNTLTQRTFGPECSGWISMDTANMKNGDYAGLAALQSKYGFIGVKKYGGKRYIVYVHTDSQPADRDEMMNVVPDEQIIAELEQDVVYLKSEYTFDGTVSGDTVTFYYSTDEVNWTKAATLGDLEYSMLHFTGYKFALFNFATNSVGGYVDFDYFRVDDKLSGRGGEIETDAKLGEVTDGILNVNAEITDPYYRGMTVYAAAYDESGRLIALDSAETDGSTECTFGLNIGDAENYSVKLYAWDGMEPLAEATQAREAGTVTPAEFMENVRSALSENEAPGITEERQGTDYGTLQKYTYYSETAKRDTNVNVLLPPGYDENREYPVLYMLHGYWGNEDSLLDAGDPSLKLRQILGNLIEDGEAEEMIVVFPYIFCSEDKPYCTALDLENTLCYDNFINDLTTSLMPFIEENFSVKTGRENTAITGFSQGGREALFIGITRSDLFGYVGGVCPAPGLTPGADLSQHPGQLEESELKIDKSKGEPYLLMVSAAVNDSVVGDAPYNYHNILTRNGEDHVWHTVTNGDHGGNSIRPHFYNFVKAIFKAE</sequence>
<feature type="chain" id="PRO_5038373423" evidence="4">
    <location>
        <begin position="25"/>
        <end position="1524"/>
    </location>
</feature>
<dbReference type="Gene3D" id="2.115.10.20">
    <property type="entry name" value="Glycosyl hydrolase domain, family 43"/>
    <property type="match status" value="1"/>
</dbReference>
<keyword evidence="2" id="KW-0378">Hydrolase</keyword>
<dbReference type="InterPro" id="IPR029058">
    <property type="entry name" value="AB_hydrolase_fold"/>
</dbReference>
<dbReference type="Gene3D" id="2.60.120.260">
    <property type="entry name" value="Galactose-binding domain-like"/>
    <property type="match status" value="4"/>
</dbReference>
<feature type="domain" description="CBM-cenC" evidence="5">
    <location>
        <begin position="617"/>
        <end position="744"/>
    </location>
</feature>
<evidence type="ECO:0000259" key="6">
    <source>
        <dbReference type="Pfam" id="PF17851"/>
    </source>
</evidence>